<protein>
    <submittedName>
        <fullName evidence="2">Uncharacterized protein</fullName>
    </submittedName>
</protein>
<evidence type="ECO:0000313" key="3">
    <source>
        <dbReference type="Proteomes" id="UP000054248"/>
    </source>
</evidence>
<proteinExistence type="predicted"/>
<dbReference type="EMBL" id="KN823043">
    <property type="protein sequence ID" value="KIO25361.1"/>
    <property type="molecule type" value="Genomic_DNA"/>
</dbReference>
<organism evidence="2 3">
    <name type="scientific">Tulasnella calospora MUT 4182</name>
    <dbReference type="NCBI Taxonomy" id="1051891"/>
    <lineage>
        <taxon>Eukaryota</taxon>
        <taxon>Fungi</taxon>
        <taxon>Dikarya</taxon>
        <taxon>Basidiomycota</taxon>
        <taxon>Agaricomycotina</taxon>
        <taxon>Agaricomycetes</taxon>
        <taxon>Cantharellales</taxon>
        <taxon>Tulasnellaceae</taxon>
        <taxon>Tulasnella</taxon>
    </lineage>
</organism>
<evidence type="ECO:0000313" key="2">
    <source>
        <dbReference type="EMBL" id="KIO25361.1"/>
    </source>
</evidence>
<dbReference type="AlphaFoldDB" id="A0A0C3QGE2"/>
<feature type="compositionally biased region" description="Polar residues" evidence="1">
    <location>
        <begin position="215"/>
        <end position="226"/>
    </location>
</feature>
<accession>A0A0C3QGE2</accession>
<feature type="region of interest" description="Disordered" evidence="1">
    <location>
        <begin position="210"/>
        <end position="242"/>
    </location>
</feature>
<sequence length="253" mass="27300">MSTQFSQDELDLIYEYDAQLATREVALDMGRTFNIRMAKPAGFDDWLESPSAISAYAWIHERRVANELDPAELGKKILRNLYNDSPHAKTSSNVESANAGNQGVQSNNTGTVHVNPAIFPMAYTGLPFQQGMMHNPYFQGLPMPGSPSMNANVPTIAAATSNGYVSLYAGSSNGSTKRRFEEVERTSVKRHKHGSTVGAGTDLANSFLGLEMESQGGSPTSDSAATGSKLLDKGKEKAIDEHSNMLIDTFSSA</sequence>
<evidence type="ECO:0000256" key="1">
    <source>
        <dbReference type="SAM" id="MobiDB-lite"/>
    </source>
</evidence>
<gene>
    <name evidence="2" type="ORF">M407DRAFT_8423</name>
</gene>
<feature type="compositionally biased region" description="Basic and acidic residues" evidence="1">
    <location>
        <begin position="230"/>
        <end position="242"/>
    </location>
</feature>
<dbReference type="HOGENOM" id="CLU_1099168_0_0_1"/>
<feature type="region of interest" description="Disordered" evidence="1">
    <location>
        <begin position="88"/>
        <end position="108"/>
    </location>
</feature>
<name>A0A0C3QGE2_9AGAM</name>
<reference evidence="3" key="2">
    <citation type="submission" date="2015-01" db="EMBL/GenBank/DDBJ databases">
        <title>Evolutionary Origins and Diversification of the Mycorrhizal Mutualists.</title>
        <authorList>
            <consortium name="DOE Joint Genome Institute"/>
            <consortium name="Mycorrhizal Genomics Consortium"/>
            <person name="Kohler A."/>
            <person name="Kuo A."/>
            <person name="Nagy L.G."/>
            <person name="Floudas D."/>
            <person name="Copeland A."/>
            <person name="Barry K.W."/>
            <person name="Cichocki N."/>
            <person name="Veneault-Fourrey C."/>
            <person name="LaButti K."/>
            <person name="Lindquist E.A."/>
            <person name="Lipzen A."/>
            <person name="Lundell T."/>
            <person name="Morin E."/>
            <person name="Murat C."/>
            <person name="Riley R."/>
            <person name="Ohm R."/>
            <person name="Sun H."/>
            <person name="Tunlid A."/>
            <person name="Henrissat B."/>
            <person name="Grigoriev I.V."/>
            <person name="Hibbett D.S."/>
            <person name="Martin F."/>
        </authorList>
    </citation>
    <scope>NUCLEOTIDE SEQUENCE [LARGE SCALE GENOMIC DNA]</scope>
    <source>
        <strain evidence="3">MUT 4182</strain>
    </source>
</reference>
<reference evidence="2 3" key="1">
    <citation type="submission" date="2014-04" db="EMBL/GenBank/DDBJ databases">
        <authorList>
            <consortium name="DOE Joint Genome Institute"/>
            <person name="Kuo A."/>
            <person name="Girlanda M."/>
            <person name="Perotto S."/>
            <person name="Kohler A."/>
            <person name="Nagy L.G."/>
            <person name="Floudas D."/>
            <person name="Copeland A."/>
            <person name="Barry K.W."/>
            <person name="Cichocki N."/>
            <person name="Veneault-Fourrey C."/>
            <person name="LaButti K."/>
            <person name="Lindquist E.A."/>
            <person name="Lipzen A."/>
            <person name="Lundell T."/>
            <person name="Morin E."/>
            <person name="Murat C."/>
            <person name="Sun H."/>
            <person name="Tunlid A."/>
            <person name="Henrissat B."/>
            <person name="Grigoriev I.V."/>
            <person name="Hibbett D.S."/>
            <person name="Martin F."/>
            <person name="Nordberg H.P."/>
            <person name="Cantor M.N."/>
            <person name="Hua S.X."/>
        </authorList>
    </citation>
    <scope>NUCLEOTIDE SEQUENCE [LARGE SCALE GENOMIC DNA]</scope>
    <source>
        <strain evidence="2 3">MUT 4182</strain>
    </source>
</reference>
<keyword evidence="3" id="KW-1185">Reference proteome</keyword>
<dbReference type="Proteomes" id="UP000054248">
    <property type="component" value="Unassembled WGS sequence"/>
</dbReference>